<reference evidence="2" key="1">
    <citation type="journal article" date="2020" name="mSystems">
        <title>Genome- and Community-Level Interaction Insights into Carbon Utilization and Element Cycling Functions of Hydrothermarchaeota in Hydrothermal Sediment.</title>
        <authorList>
            <person name="Zhou Z."/>
            <person name="Liu Y."/>
            <person name="Xu W."/>
            <person name="Pan J."/>
            <person name="Luo Z.H."/>
            <person name="Li M."/>
        </authorList>
    </citation>
    <scope>NUCLEOTIDE SEQUENCE [LARGE SCALE GENOMIC DNA]</scope>
    <source>
        <strain evidence="2">SpSt-6</strain>
    </source>
</reference>
<evidence type="ECO:0000313" key="2">
    <source>
        <dbReference type="EMBL" id="HGQ86313.1"/>
    </source>
</evidence>
<comment type="caution">
    <text evidence="2">The sequence shown here is derived from an EMBL/GenBank/DDBJ whole genome shotgun (WGS) entry which is preliminary data.</text>
</comment>
<proteinExistence type="predicted"/>
<protein>
    <recommendedName>
        <fullName evidence="1">SHS2 domain-containing protein</fullName>
    </recommendedName>
</protein>
<dbReference type="InterPro" id="IPR043129">
    <property type="entry name" value="ATPase_NBD"/>
</dbReference>
<dbReference type="SMART" id="SM00842">
    <property type="entry name" value="FtsA"/>
    <property type="match status" value="1"/>
</dbReference>
<dbReference type="AlphaFoldDB" id="A0A7C4JRQ1"/>
<dbReference type="GO" id="GO:0051301">
    <property type="term" value="P:cell division"/>
    <property type="evidence" value="ECO:0007669"/>
    <property type="project" value="InterPro"/>
</dbReference>
<sequence>MMWVLPKYAHLLVKKRKKNYGLQEWGLAPSKGLKKGAIINIDEATQSIKNAVEKAQTQAKVPIENIYVSIAGSHIKTIFSSGVVALKEKIVTPSEVEEVLYSAQTIELPQDRVILHVIPPRIYS</sequence>
<gene>
    <name evidence="2" type="ORF">ENT66_08625</name>
</gene>
<dbReference type="Pfam" id="PF02491">
    <property type="entry name" value="SHS2_FTSA"/>
    <property type="match status" value="1"/>
</dbReference>
<organism evidence="2">
    <name type="scientific">Thermodesulfobacterium geofontis</name>
    <dbReference type="NCBI Taxonomy" id="1295609"/>
    <lineage>
        <taxon>Bacteria</taxon>
        <taxon>Pseudomonadati</taxon>
        <taxon>Thermodesulfobacteriota</taxon>
        <taxon>Thermodesulfobacteria</taxon>
        <taxon>Thermodesulfobacteriales</taxon>
        <taxon>Thermodesulfobacteriaceae</taxon>
        <taxon>Thermodesulfobacterium</taxon>
    </lineage>
</organism>
<evidence type="ECO:0000259" key="1">
    <source>
        <dbReference type="SMART" id="SM00842"/>
    </source>
</evidence>
<dbReference type="EMBL" id="DSZN01000134">
    <property type="protein sequence ID" value="HGQ86313.1"/>
    <property type="molecule type" value="Genomic_DNA"/>
</dbReference>
<name>A0A7C4JRQ1_9BACT</name>
<feature type="domain" description="SHS2" evidence="1">
    <location>
        <begin position="11"/>
        <end position="124"/>
    </location>
</feature>
<dbReference type="InterPro" id="IPR003494">
    <property type="entry name" value="SHS2_FtsA"/>
</dbReference>
<accession>A0A7C4JRQ1</accession>
<dbReference type="SUPFAM" id="SSF53067">
    <property type="entry name" value="Actin-like ATPase domain"/>
    <property type="match status" value="1"/>
</dbReference>